<comment type="caution">
    <text evidence="2">The sequence shown here is derived from an EMBL/GenBank/DDBJ whole genome shotgun (WGS) entry which is preliminary data.</text>
</comment>
<dbReference type="EMBL" id="JAFBMS010000005">
    <property type="protein sequence ID" value="KAG9352151.1"/>
    <property type="molecule type" value="Genomic_DNA"/>
</dbReference>
<name>A0A8T2PLD1_9TELE</name>
<reference evidence="2" key="1">
    <citation type="thesis" date="2021" institute="BYU ScholarsArchive" country="Provo, UT, USA">
        <title>Applications of and Algorithms for Genome Assembly and Genomic Analyses with an Emphasis on Marine Teleosts.</title>
        <authorList>
            <person name="Pickett B.D."/>
        </authorList>
    </citation>
    <scope>NUCLEOTIDE SEQUENCE</scope>
    <source>
        <strain evidence="2">HI-2016</strain>
    </source>
</reference>
<proteinExistence type="predicted"/>
<evidence type="ECO:0000313" key="3">
    <source>
        <dbReference type="Proteomes" id="UP000824540"/>
    </source>
</evidence>
<accession>A0A8T2PLD1</accession>
<evidence type="ECO:0000313" key="2">
    <source>
        <dbReference type="EMBL" id="KAG9352151.1"/>
    </source>
</evidence>
<protein>
    <submittedName>
        <fullName evidence="2">Uncharacterized protein</fullName>
    </submittedName>
</protein>
<organism evidence="2 3">
    <name type="scientific">Albula glossodonta</name>
    <name type="common">roundjaw bonefish</name>
    <dbReference type="NCBI Taxonomy" id="121402"/>
    <lineage>
        <taxon>Eukaryota</taxon>
        <taxon>Metazoa</taxon>
        <taxon>Chordata</taxon>
        <taxon>Craniata</taxon>
        <taxon>Vertebrata</taxon>
        <taxon>Euteleostomi</taxon>
        <taxon>Actinopterygii</taxon>
        <taxon>Neopterygii</taxon>
        <taxon>Teleostei</taxon>
        <taxon>Albuliformes</taxon>
        <taxon>Albulidae</taxon>
        <taxon>Albula</taxon>
    </lineage>
</organism>
<sequence length="147" mass="15939">MPDLVDSSGELPVAAGQFAFPSSSSSPPTSPVTSPKTTFPQPHRSAVTRRVRRPSPTSPHSDSEALARRHKKSLFSSHSGFPFPVKKRIQELQRATQRKRISSDSSVAEALAHSDSLRSTKPALSSAEQLYPLLPPTLPKLPNPIQP</sequence>
<dbReference type="Proteomes" id="UP000824540">
    <property type="component" value="Unassembled WGS sequence"/>
</dbReference>
<feature type="compositionally biased region" description="Low complexity" evidence="1">
    <location>
        <begin position="21"/>
        <end position="45"/>
    </location>
</feature>
<feature type="region of interest" description="Disordered" evidence="1">
    <location>
        <begin position="128"/>
        <end position="147"/>
    </location>
</feature>
<keyword evidence="3" id="KW-1185">Reference proteome</keyword>
<evidence type="ECO:0000256" key="1">
    <source>
        <dbReference type="SAM" id="MobiDB-lite"/>
    </source>
</evidence>
<feature type="compositionally biased region" description="Pro residues" evidence="1">
    <location>
        <begin position="133"/>
        <end position="147"/>
    </location>
</feature>
<gene>
    <name evidence="2" type="ORF">JZ751_020564</name>
</gene>
<feature type="region of interest" description="Disordered" evidence="1">
    <location>
        <begin position="1"/>
        <end position="82"/>
    </location>
</feature>
<dbReference type="AlphaFoldDB" id="A0A8T2PLD1"/>
<dbReference type="OrthoDB" id="242257at2759"/>